<evidence type="ECO:0000256" key="1">
    <source>
        <dbReference type="ARBA" id="ARBA00004370"/>
    </source>
</evidence>
<feature type="transmembrane region" description="Helical" evidence="6">
    <location>
        <begin position="78"/>
        <end position="98"/>
    </location>
</feature>
<feature type="transmembrane region" description="Helical" evidence="6">
    <location>
        <begin position="118"/>
        <end position="139"/>
    </location>
</feature>
<name>A0ABT6J9W6_9GAMM</name>
<protein>
    <submittedName>
        <fullName evidence="8">Sterol desaturase family protein</fullName>
    </submittedName>
</protein>
<evidence type="ECO:0000256" key="3">
    <source>
        <dbReference type="ARBA" id="ARBA00022989"/>
    </source>
</evidence>
<comment type="subcellular location">
    <subcellularLocation>
        <location evidence="1">Membrane</location>
    </subcellularLocation>
</comment>
<evidence type="ECO:0000256" key="4">
    <source>
        <dbReference type="ARBA" id="ARBA00023136"/>
    </source>
</evidence>
<dbReference type="Proteomes" id="UP001156940">
    <property type="component" value="Unassembled WGS sequence"/>
</dbReference>
<dbReference type="RefSeq" id="WP_280574853.1">
    <property type="nucleotide sequence ID" value="NZ_JARXRM010000035.1"/>
</dbReference>
<sequence length="311" mass="34558">MTAHAGNDRHPRLRRFIERAGHPLFLLGALALWWSLGRSEAAALVAAAITLLSMEWLERAIPAKPGWRLPARARFALAGWYVAILLVAGLVLASYEALVTPALVGVRERLGLGVWPAHWPVLPQLLGLYFAADLIYYWIHRAIHRFGWLWRLSGHGVHHAFHNLHALNVSATHPLETLFLTLPMVLLAGLFGAPPEAVSGALVLLVVNGTLAHANLSMETPVLGWFFTSSNQHRRHHSQVFEDSNSNYACNAILWDRLFGTYRDGDVAQTGIGPRQPTVWEMLKMPWREPADAETAVSRGRSRPSITRAAE</sequence>
<dbReference type="EMBL" id="JARXRM010000035">
    <property type="protein sequence ID" value="MDH5823617.1"/>
    <property type="molecule type" value="Genomic_DNA"/>
</dbReference>
<keyword evidence="2 6" id="KW-0812">Transmembrane</keyword>
<feature type="transmembrane region" description="Helical" evidence="6">
    <location>
        <begin position="41"/>
        <end position="57"/>
    </location>
</feature>
<evidence type="ECO:0000256" key="5">
    <source>
        <dbReference type="SAM" id="MobiDB-lite"/>
    </source>
</evidence>
<keyword evidence="9" id="KW-1185">Reference proteome</keyword>
<evidence type="ECO:0000256" key="2">
    <source>
        <dbReference type="ARBA" id="ARBA00022692"/>
    </source>
</evidence>
<dbReference type="InterPro" id="IPR050307">
    <property type="entry name" value="Sterol_Desaturase_Related"/>
</dbReference>
<proteinExistence type="predicted"/>
<feature type="transmembrane region" description="Helical" evidence="6">
    <location>
        <begin position="16"/>
        <end position="35"/>
    </location>
</feature>
<dbReference type="InterPro" id="IPR006694">
    <property type="entry name" value="Fatty_acid_hydroxylase"/>
</dbReference>
<dbReference type="Pfam" id="PF04116">
    <property type="entry name" value="FA_hydroxylase"/>
    <property type="match status" value="1"/>
</dbReference>
<evidence type="ECO:0000313" key="9">
    <source>
        <dbReference type="Proteomes" id="UP001156940"/>
    </source>
</evidence>
<keyword evidence="4 6" id="KW-0472">Membrane</keyword>
<keyword evidence="3 6" id="KW-1133">Transmembrane helix</keyword>
<feature type="region of interest" description="Disordered" evidence="5">
    <location>
        <begin position="291"/>
        <end position="311"/>
    </location>
</feature>
<feature type="domain" description="Fatty acid hydroxylase" evidence="7">
    <location>
        <begin position="128"/>
        <end position="261"/>
    </location>
</feature>
<accession>A0ABT6J9W6</accession>
<comment type="caution">
    <text evidence="8">The sequence shown here is derived from an EMBL/GenBank/DDBJ whole genome shotgun (WGS) entry which is preliminary data.</text>
</comment>
<reference evidence="8 9" key="1">
    <citation type="submission" date="2023-04" db="EMBL/GenBank/DDBJ databases">
        <title>Luteimonas endophyticus RD2P54.</title>
        <authorList>
            <person name="Sun J.-Q."/>
        </authorList>
    </citation>
    <scope>NUCLEOTIDE SEQUENCE [LARGE SCALE GENOMIC DNA]</scope>
    <source>
        <strain evidence="8 9">RD2P54</strain>
    </source>
</reference>
<evidence type="ECO:0000313" key="8">
    <source>
        <dbReference type="EMBL" id="MDH5823617.1"/>
    </source>
</evidence>
<evidence type="ECO:0000259" key="7">
    <source>
        <dbReference type="Pfam" id="PF04116"/>
    </source>
</evidence>
<gene>
    <name evidence="8" type="ORF">QFW77_11525</name>
</gene>
<evidence type="ECO:0000256" key="6">
    <source>
        <dbReference type="SAM" id="Phobius"/>
    </source>
</evidence>
<dbReference type="PANTHER" id="PTHR11863">
    <property type="entry name" value="STEROL DESATURASE"/>
    <property type="match status" value="1"/>
</dbReference>
<organism evidence="8 9">
    <name type="scientific">Luteimonas endophytica</name>
    <dbReference type="NCBI Taxonomy" id="3042023"/>
    <lineage>
        <taxon>Bacteria</taxon>
        <taxon>Pseudomonadati</taxon>
        <taxon>Pseudomonadota</taxon>
        <taxon>Gammaproteobacteria</taxon>
        <taxon>Lysobacterales</taxon>
        <taxon>Lysobacteraceae</taxon>
        <taxon>Luteimonas</taxon>
    </lineage>
</organism>